<evidence type="ECO:0000259" key="3">
    <source>
        <dbReference type="Pfam" id="PF01551"/>
    </source>
</evidence>
<comment type="caution">
    <text evidence="4">The sequence shown here is derived from an EMBL/GenBank/DDBJ whole genome shotgun (WGS) entry which is preliminary data.</text>
</comment>
<organism evidence="4 5">
    <name type="scientific">candidate division WWE3 bacterium</name>
    <dbReference type="NCBI Taxonomy" id="2053526"/>
    <lineage>
        <taxon>Bacteria</taxon>
        <taxon>Katanobacteria</taxon>
    </lineage>
</organism>
<feature type="transmembrane region" description="Helical" evidence="2">
    <location>
        <begin position="12"/>
        <end position="35"/>
    </location>
</feature>
<keyword evidence="2" id="KW-0472">Membrane</keyword>
<sequence>MNALNAARNNDGVIGVIVPIIVGVIIIGAAAIVFLTATKPRNVDTPTPTSTVKELIVDEVSPTPATDPEPTTPDVTNEADTPTPVPTTPPPTITPVPSVIEGPTSTPPSSTNTPVPTKTPTPTLTPTPTIDPTTPPVLKNLMINFAPYSSKTGLAGAFKFVASEDMVFLPFGVTVSGPSGPKVLGTFEYRTTPNATVLVAADGYVQSIKLNPTDPDYEILITPNADSYWQVWYDHVKNVAVKVGDYVTAGTTLGTAGVWSNTLSRTELMVRYSNWKTNETYTVCPFNIFDPSLKSTYTAKVTRHMSDWESFKGDTSIYNESSQIAPGCILSTFDE</sequence>
<dbReference type="InterPro" id="IPR011055">
    <property type="entry name" value="Dup_hybrid_motif"/>
</dbReference>
<feature type="region of interest" description="Disordered" evidence="1">
    <location>
        <begin position="56"/>
        <end position="130"/>
    </location>
</feature>
<dbReference type="Proteomes" id="UP000751518">
    <property type="component" value="Unassembled WGS sequence"/>
</dbReference>
<dbReference type="Gene3D" id="2.70.70.10">
    <property type="entry name" value="Glucose Permease (Domain IIA)"/>
    <property type="match status" value="1"/>
</dbReference>
<evidence type="ECO:0000256" key="1">
    <source>
        <dbReference type="SAM" id="MobiDB-lite"/>
    </source>
</evidence>
<evidence type="ECO:0000313" key="4">
    <source>
        <dbReference type="EMBL" id="MCA9392471.1"/>
    </source>
</evidence>
<evidence type="ECO:0000256" key="2">
    <source>
        <dbReference type="SAM" id="Phobius"/>
    </source>
</evidence>
<feature type="compositionally biased region" description="Pro residues" evidence="1">
    <location>
        <begin position="83"/>
        <end position="94"/>
    </location>
</feature>
<proteinExistence type="predicted"/>
<keyword evidence="2" id="KW-1133">Transmembrane helix</keyword>
<dbReference type="CDD" id="cd12797">
    <property type="entry name" value="M23_peptidase"/>
    <property type="match status" value="1"/>
</dbReference>
<dbReference type="AlphaFoldDB" id="A0A955RR81"/>
<keyword evidence="2" id="KW-0812">Transmembrane</keyword>
<accession>A0A955RR81</accession>
<name>A0A955RR81_UNCKA</name>
<reference evidence="4" key="1">
    <citation type="submission" date="2020-04" db="EMBL/GenBank/DDBJ databases">
        <authorList>
            <person name="Zhang T."/>
        </authorList>
    </citation>
    <scope>NUCLEOTIDE SEQUENCE</scope>
    <source>
        <strain evidence="4">HKST-UBA03</strain>
    </source>
</reference>
<reference evidence="4" key="2">
    <citation type="journal article" date="2021" name="Microbiome">
        <title>Successional dynamics and alternative stable states in a saline activated sludge microbial community over 9 years.</title>
        <authorList>
            <person name="Wang Y."/>
            <person name="Ye J."/>
            <person name="Ju F."/>
            <person name="Liu L."/>
            <person name="Boyd J.A."/>
            <person name="Deng Y."/>
            <person name="Parks D.H."/>
            <person name="Jiang X."/>
            <person name="Yin X."/>
            <person name="Woodcroft B.J."/>
            <person name="Tyson G.W."/>
            <person name="Hugenholtz P."/>
            <person name="Polz M.F."/>
            <person name="Zhang T."/>
        </authorList>
    </citation>
    <scope>NUCLEOTIDE SEQUENCE</scope>
    <source>
        <strain evidence="4">HKST-UBA03</strain>
    </source>
</reference>
<dbReference type="Pfam" id="PF01551">
    <property type="entry name" value="Peptidase_M23"/>
    <property type="match status" value="1"/>
</dbReference>
<evidence type="ECO:0000313" key="5">
    <source>
        <dbReference type="Proteomes" id="UP000751518"/>
    </source>
</evidence>
<dbReference type="SUPFAM" id="SSF51261">
    <property type="entry name" value="Duplicated hybrid motif"/>
    <property type="match status" value="1"/>
</dbReference>
<gene>
    <name evidence="4" type="ORF">KC614_04740</name>
</gene>
<protein>
    <submittedName>
        <fullName evidence="4">Peptidoglycan DD-metalloendopeptidase family protein</fullName>
    </submittedName>
</protein>
<feature type="domain" description="M23ase beta-sheet core" evidence="3">
    <location>
        <begin position="189"/>
        <end position="260"/>
    </location>
</feature>
<dbReference type="InterPro" id="IPR016047">
    <property type="entry name" value="M23ase_b-sheet_dom"/>
</dbReference>
<feature type="compositionally biased region" description="Low complexity" evidence="1">
    <location>
        <begin position="103"/>
        <end position="116"/>
    </location>
</feature>
<dbReference type="EMBL" id="JAGQKZ010000059">
    <property type="protein sequence ID" value="MCA9392471.1"/>
    <property type="molecule type" value="Genomic_DNA"/>
</dbReference>